<evidence type="ECO:0008006" key="2">
    <source>
        <dbReference type="Google" id="ProtNLM"/>
    </source>
</evidence>
<evidence type="ECO:0000313" key="1">
    <source>
        <dbReference type="EMBL" id="VAV92271.1"/>
    </source>
</evidence>
<organism evidence="1">
    <name type="scientific">hydrothermal vent metagenome</name>
    <dbReference type="NCBI Taxonomy" id="652676"/>
    <lineage>
        <taxon>unclassified sequences</taxon>
        <taxon>metagenomes</taxon>
        <taxon>ecological metagenomes</taxon>
    </lineage>
</organism>
<protein>
    <recommendedName>
        <fullName evidence="2">Phosphoglyceromutase</fullName>
    </recommendedName>
</protein>
<name>A0A3B0RLC2_9ZZZZ</name>
<dbReference type="SUPFAM" id="SSF53649">
    <property type="entry name" value="Alkaline phosphatase-like"/>
    <property type="match status" value="1"/>
</dbReference>
<dbReference type="Gene3D" id="3.40.720.10">
    <property type="entry name" value="Alkaline Phosphatase, subunit A"/>
    <property type="match status" value="1"/>
</dbReference>
<dbReference type="AlphaFoldDB" id="A0A3B0RLC2"/>
<proteinExistence type="predicted"/>
<accession>A0A3B0RLC2</accession>
<reference evidence="1" key="1">
    <citation type="submission" date="2018-06" db="EMBL/GenBank/DDBJ databases">
        <authorList>
            <person name="Zhirakovskaya E."/>
        </authorList>
    </citation>
    <scope>NUCLEOTIDE SEQUENCE</scope>
</reference>
<dbReference type="InterPro" id="IPR017850">
    <property type="entry name" value="Alkaline_phosphatase_core_sf"/>
</dbReference>
<dbReference type="EMBL" id="UOED01000074">
    <property type="protein sequence ID" value="VAV92271.1"/>
    <property type="molecule type" value="Genomic_DNA"/>
</dbReference>
<sequence>MFKIIFQVICGAILLLSSSLFVQAGDKCCLTENVILVTLDGVRWQEVFQGVDRRFFDQKDYLAYKKTHGAFKKEFWRDKAEDRRKILFPFLWNVVVKQGQIYGNREQGSRADVTNKLHFSYPGYQEILTGFADPRINSNDKMANPNWTFLEWLDHQPGFKGEIAAFGSWDVFPYIINEKRSGIPVNAGFEAMTGLGENPGIEQLNQLQKDIPSPWDTVRLDAFTFNFAFEYLKKKQPRALYISFGETDDFAHEGLYDQYIFAARRSDDFIRRLWTWVQRDPHYRNKTTLLIATDHGRGYETIDQWKSHGRFPYVDKDGNKKIADISGDGTIWMAVIGPDTPALGEMKNVADVKQSQIAATLVKFLGMTYKSSHKKLQAGKPVDMMFTKAP</sequence>
<gene>
    <name evidence="1" type="ORF">MNBD_ALPHA02-906</name>
</gene>